<proteinExistence type="predicted"/>
<dbReference type="GO" id="GO:0000209">
    <property type="term" value="P:protein polyubiquitination"/>
    <property type="evidence" value="ECO:0007669"/>
    <property type="project" value="InterPro"/>
</dbReference>
<dbReference type="Gene3D" id="3.90.1750.10">
    <property type="entry name" value="Hect, E3 ligase catalytic domains"/>
    <property type="match status" value="1"/>
</dbReference>
<dbReference type="GO" id="GO:0009966">
    <property type="term" value="P:regulation of signal transduction"/>
    <property type="evidence" value="ECO:0007669"/>
    <property type="project" value="UniProtKB-ARBA"/>
</dbReference>
<dbReference type="InterPro" id="IPR035983">
    <property type="entry name" value="Hect_E3_ubiquitin_ligase"/>
</dbReference>
<dbReference type="SMART" id="SM00119">
    <property type="entry name" value="HECTc"/>
    <property type="match status" value="1"/>
</dbReference>
<dbReference type="Pfam" id="PF00632">
    <property type="entry name" value="HECT"/>
    <property type="match status" value="1"/>
</dbReference>
<evidence type="ECO:0000256" key="2">
    <source>
        <dbReference type="ARBA" id="ARBA00012485"/>
    </source>
</evidence>
<sequence>MSQAAAAAKRLHGFISEGLGLVALCSSSLFWPSADGCSDHRSSITKAPFHLDSALEIVEEGRASSCYSKVQEFYEQTFSSLVELNALFKENPSQDDAKLEDPRSKAIWLHAVYDILEELPTYVSKAVLKGIINSLLATDIRFSYCQYPFILSIVAKKSILQRDSEQQMILNARDVAVGLNELLSYEGNVEEDFCMNFQVSVEEFGEVKTHTLKFGGEDIPVTSENRAEYVELYVDLVLNKAIAQPFKAFYLGFHSVCASNALIMLRPEEVEMLVCGCPKLDLDELRKVTVYDSFEEDEPIIRLPVSHTCFNQLVLPKYKSKDILREKLTIAISNAEGFGLE</sequence>
<dbReference type="OrthoDB" id="5981550at2759"/>
<dbReference type="EMBL" id="JABSTR010000001">
    <property type="protein sequence ID" value="KAH9362235.1"/>
    <property type="molecule type" value="Genomic_DNA"/>
</dbReference>
<dbReference type="PROSITE" id="PS50237">
    <property type="entry name" value="HECT"/>
    <property type="match status" value="1"/>
</dbReference>
<comment type="caution">
    <text evidence="7">The sequence shown here is derived from an EMBL/GenBank/DDBJ whole genome shotgun (WGS) entry which is preliminary data.</text>
</comment>
<organism evidence="7 8">
    <name type="scientific">Haemaphysalis longicornis</name>
    <name type="common">Bush tick</name>
    <dbReference type="NCBI Taxonomy" id="44386"/>
    <lineage>
        <taxon>Eukaryota</taxon>
        <taxon>Metazoa</taxon>
        <taxon>Ecdysozoa</taxon>
        <taxon>Arthropoda</taxon>
        <taxon>Chelicerata</taxon>
        <taxon>Arachnida</taxon>
        <taxon>Acari</taxon>
        <taxon>Parasitiformes</taxon>
        <taxon>Ixodida</taxon>
        <taxon>Ixodoidea</taxon>
        <taxon>Ixodidae</taxon>
        <taxon>Haemaphysalinae</taxon>
        <taxon>Haemaphysalis</taxon>
    </lineage>
</organism>
<dbReference type="EC" id="2.3.2.26" evidence="2"/>
<keyword evidence="4 5" id="KW-0833">Ubl conjugation pathway</keyword>
<dbReference type="PANTHER" id="PTHR45700:SF9">
    <property type="entry name" value="HECT-TYPE E3 UBIQUITIN TRANSFERASE"/>
    <property type="match status" value="1"/>
</dbReference>
<evidence type="ECO:0000256" key="3">
    <source>
        <dbReference type="ARBA" id="ARBA00022679"/>
    </source>
</evidence>
<dbReference type="FunFam" id="3.30.2160.10:FF:000004">
    <property type="entry name" value="probable E3 ubiquitin-protein ligase HERC4 isoform X1"/>
    <property type="match status" value="1"/>
</dbReference>
<evidence type="ECO:0000256" key="1">
    <source>
        <dbReference type="ARBA" id="ARBA00000885"/>
    </source>
</evidence>
<comment type="catalytic activity">
    <reaction evidence="1">
        <text>S-ubiquitinyl-[E2 ubiquitin-conjugating enzyme]-L-cysteine + [acceptor protein]-L-lysine = [E2 ubiquitin-conjugating enzyme]-L-cysteine + N(6)-ubiquitinyl-[acceptor protein]-L-lysine.</text>
        <dbReference type="EC" id="2.3.2.26"/>
    </reaction>
</comment>
<evidence type="ECO:0000256" key="4">
    <source>
        <dbReference type="ARBA" id="ARBA00022786"/>
    </source>
</evidence>
<keyword evidence="3" id="KW-0808">Transferase</keyword>
<keyword evidence="8" id="KW-1185">Reference proteome</keyword>
<evidence type="ECO:0000313" key="7">
    <source>
        <dbReference type="EMBL" id="KAH9362235.1"/>
    </source>
</evidence>
<evidence type="ECO:0000256" key="5">
    <source>
        <dbReference type="PROSITE-ProRule" id="PRU00104"/>
    </source>
</evidence>
<dbReference type="Gene3D" id="3.30.2410.10">
    <property type="entry name" value="Hect, E3 ligase catalytic domain"/>
    <property type="match status" value="1"/>
</dbReference>
<dbReference type="Proteomes" id="UP000821853">
    <property type="component" value="Chromosome 1"/>
</dbReference>
<accession>A0A9J6FH32</accession>
<dbReference type="VEuPathDB" id="VectorBase:HLOH_046155"/>
<dbReference type="Gene3D" id="3.30.2160.10">
    <property type="entry name" value="Hect, E3 ligase catalytic domain"/>
    <property type="match status" value="1"/>
</dbReference>
<dbReference type="AlphaFoldDB" id="A0A9J6FH32"/>
<feature type="active site" description="Glycyl thioester intermediate" evidence="5">
    <location>
        <position position="309"/>
    </location>
</feature>
<dbReference type="SUPFAM" id="SSF56204">
    <property type="entry name" value="Hect, E3 ligase catalytic domain"/>
    <property type="match status" value="1"/>
</dbReference>
<dbReference type="InterPro" id="IPR000569">
    <property type="entry name" value="HECT_dom"/>
</dbReference>
<protein>
    <recommendedName>
        <fullName evidence="2">HECT-type E3 ubiquitin transferase</fullName>
        <ecNumber evidence="2">2.3.2.26</ecNumber>
    </recommendedName>
</protein>
<dbReference type="GO" id="GO:0061630">
    <property type="term" value="F:ubiquitin protein ligase activity"/>
    <property type="evidence" value="ECO:0007669"/>
    <property type="project" value="UniProtKB-EC"/>
</dbReference>
<dbReference type="PANTHER" id="PTHR45700">
    <property type="entry name" value="UBIQUITIN-PROTEIN LIGASE E3C"/>
    <property type="match status" value="1"/>
</dbReference>
<feature type="domain" description="HECT" evidence="6">
    <location>
        <begin position="178"/>
        <end position="341"/>
    </location>
</feature>
<dbReference type="InterPro" id="IPR044611">
    <property type="entry name" value="E3A/B/C-like"/>
</dbReference>
<evidence type="ECO:0000313" key="8">
    <source>
        <dbReference type="Proteomes" id="UP000821853"/>
    </source>
</evidence>
<gene>
    <name evidence="7" type="ORF">HPB48_002213</name>
</gene>
<evidence type="ECO:0000259" key="6">
    <source>
        <dbReference type="PROSITE" id="PS50237"/>
    </source>
</evidence>
<reference evidence="7 8" key="1">
    <citation type="journal article" date="2020" name="Cell">
        <title>Large-Scale Comparative Analyses of Tick Genomes Elucidate Their Genetic Diversity and Vector Capacities.</title>
        <authorList>
            <consortium name="Tick Genome and Microbiome Consortium (TIGMIC)"/>
            <person name="Jia N."/>
            <person name="Wang J."/>
            <person name="Shi W."/>
            <person name="Du L."/>
            <person name="Sun Y."/>
            <person name="Zhan W."/>
            <person name="Jiang J.F."/>
            <person name="Wang Q."/>
            <person name="Zhang B."/>
            <person name="Ji P."/>
            <person name="Bell-Sakyi L."/>
            <person name="Cui X.M."/>
            <person name="Yuan T.T."/>
            <person name="Jiang B.G."/>
            <person name="Yang W.F."/>
            <person name="Lam T.T."/>
            <person name="Chang Q.C."/>
            <person name="Ding S.J."/>
            <person name="Wang X.J."/>
            <person name="Zhu J.G."/>
            <person name="Ruan X.D."/>
            <person name="Zhao L."/>
            <person name="Wei J.T."/>
            <person name="Ye R.Z."/>
            <person name="Que T.C."/>
            <person name="Du C.H."/>
            <person name="Zhou Y.H."/>
            <person name="Cheng J.X."/>
            <person name="Dai P.F."/>
            <person name="Guo W.B."/>
            <person name="Han X.H."/>
            <person name="Huang E.J."/>
            <person name="Li L.F."/>
            <person name="Wei W."/>
            <person name="Gao Y.C."/>
            <person name="Liu J.Z."/>
            <person name="Shao H.Z."/>
            <person name="Wang X."/>
            <person name="Wang C.C."/>
            <person name="Yang T.C."/>
            <person name="Huo Q.B."/>
            <person name="Li W."/>
            <person name="Chen H.Y."/>
            <person name="Chen S.E."/>
            <person name="Zhou L.G."/>
            <person name="Ni X.B."/>
            <person name="Tian J.H."/>
            <person name="Sheng Y."/>
            <person name="Liu T."/>
            <person name="Pan Y.S."/>
            <person name="Xia L.Y."/>
            <person name="Li J."/>
            <person name="Zhao F."/>
            <person name="Cao W.C."/>
        </authorList>
    </citation>
    <scope>NUCLEOTIDE SEQUENCE [LARGE SCALE GENOMIC DNA]</scope>
    <source>
        <strain evidence="7">HaeL-2018</strain>
    </source>
</reference>
<name>A0A9J6FH32_HAELO</name>